<reference evidence="3 4" key="1">
    <citation type="submission" date="2019-03" db="EMBL/GenBank/DDBJ databases">
        <title>Single cell metagenomics reveals metabolic interactions within the superorganism composed of flagellate Streblomastix strix and complex community of Bacteroidetes bacteria on its surface.</title>
        <authorList>
            <person name="Treitli S.C."/>
            <person name="Kolisko M."/>
            <person name="Husnik F."/>
            <person name="Keeling P."/>
            <person name="Hampl V."/>
        </authorList>
    </citation>
    <scope>NUCLEOTIDE SEQUENCE [LARGE SCALE GENOMIC DNA]</scope>
    <source>
        <strain evidence="3">ST1C</strain>
    </source>
</reference>
<evidence type="ECO:0000313" key="3">
    <source>
        <dbReference type="EMBL" id="KAA6399604.1"/>
    </source>
</evidence>
<dbReference type="Proteomes" id="UP000324800">
    <property type="component" value="Unassembled WGS sequence"/>
</dbReference>
<comment type="caution">
    <text evidence="3">The sequence shown here is derived from an EMBL/GenBank/DDBJ whole genome shotgun (WGS) entry which is preliminary data.</text>
</comment>
<dbReference type="InterPro" id="IPR006626">
    <property type="entry name" value="PbH1"/>
</dbReference>
<feature type="region of interest" description="Disordered" evidence="1">
    <location>
        <begin position="2355"/>
        <end position="2376"/>
    </location>
</feature>
<feature type="non-terminal residue" evidence="3">
    <location>
        <position position="2637"/>
    </location>
</feature>
<name>A0A5J4WX20_9EUKA</name>
<proteinExistence type="predicted"/>
<dbReference type="InterPro" id="IPR011050">
    <property type="entry name" value="Pectin_lyase_fold/virulence"/>
</dbReference>
<feature type="signal peptide" evidence="2">
    <location>
        <begin position="1"/>
        <end position="15"/>
    </location>
</feature>
<evidence type="ECO:0000313" key="4">
    <source>
        <dbReference type="Proteomes" id="UP000324800"/>
    </source>
</evidence>
<sequence length="2637" mass="285028">MLILAILTAFAAINAENFSVNDEDGLRAAFVSIGGASSGPSHTITVDRTINLLAQINNMGLNDKNIVIRGINEANIITSVVNMAPFYLGGNNLDITLQDITLQDGGNSGLFQYSGSVLRILNGSYLRPNIATERNVSSPLFNLGSPDKQLIIGGDYGIPYFSATRVFAITAGSVLITKGQFIQQQQFNVPYMQPFNCQVTIGGSLANQTPTFTGQQILQVQGDNFLRIIRGTFTGNANSNSTILVNQGNITIGEEGFSPSFKNLGLFSFPSRTLRIISGSFSRDADALPFTIRILSNASVTIGQDGATAPQFSDLTQIIVNNSRLDIASGSFSSSDTAQSLISTLTNAVVTIGAGASIPSITATRVIEALNSRVTISKGSFIGSDSIRPYFKFNNTAVIIGDDGTPEFTFVDQFEIIGNTTNINAGSFTSADANALLKLTNVDVTIGSVGTPSFRGVRIIEDTNTAPVGTNPFRTVAITRGTFQLPAGSGSAGIQIVINNAAATFGINTTVSPTFTGLELLQVTGSTLNVAFSTIVGTLLAPAQIRISNSTLTYGSSTFNPTATNLEVIDIRNANLVVNRGSLSGTATNGLQILISYTSVVTIGGQTTTNPTFANFNLINIDSSQLNVFGGAITAKNALTTLINATNSDVNIGRVATPQPALTLTSAKVLNVTGGTLNIYRGTLTGNDRETVIITTNETVVTIGDGAAPIFNGAKALDVTNGTLSVFRGTFTGIQSVDHILIKTRDVDLTIGETYTPTMTAVYLLDVDGGHFNLIGGQFNQPTTYPMIGSIIKIANTEVLLGFDSTDYNVPNFNGIETLALTNVKLNMLSGRFVGVEAGFSIIATDTELTIGSAQQRPLFQYAKLIYVDRGKLDIIKFSFSGPSTIGNCIRANEADFSFGDVNNAANQEMSGSQQGPKYSNILLTGCRTVDIKRYTFQNNANRQASSTVDVFYTPAVTVHATPDTKLTISDCIFTGNAYTGHGALSGAVFIDFIDNPTVNKDGFILIENTRFLDNVGTVAGAIAFKGKSSSPITFSNLFFRGNRFNGAQIYSGLKSSGIFTFEDLSSQLGANPFTTCYTIYKQGPSEIYPDGTYGNQIPFYVSNKGNNYVAGIQSAAYDSVYVQTGGITRATGTIEDPFGTFLSAVGSFPIQGGDIILLGDTYTCSTNFTTFPRYSIISINPSTENSILYNTLTGYAGYPFGVNSYAVLTVKDFKIVQGDASELGFGTQVRQFFYISGYAEVRLTNIEFSTNLRAGILGHSYISTSTGSLYVEKCNFNKADLPSGEAAINVVLPQTVEIKESNFVGIKSTGTSAAALNILQVNAVGKVTVTGNTFQDNERIGTTNLLSGAVYIQVTVAHHLPIDLHDNTFIHNSGQYAGAIYVNYQTAPQITTGSFILDGSKFSLNTHTDPLYYSDIYCNQGLSVLFGTIGIFLHPLEVTSGPDAVDDETLELTLQRNITDAEFYKFKTVSSALSFAGRFRDYPKSPITIIDSITSLTSEAITGNDIIIQGKRKLTESTTQSTISSDVDTDSIFVFSGTNDVLRWLTFVRVAQSSATVLIDVIGGSLTVDSCTFNDRSTVTSTQPEFTFIKASGTSTTVINSIFNGNQYDNGAAINKTSGILNVEKSIFTGAIAQTGPFIRLRGSGANTISSNIFRNVTYYGSLVPGTINFAAVIIDTDNSVSSISLNTFTGLVNGPGITIDSTLFTVTLNSNVFRDNGQSILQAGGVRITKADARGSFTALYNTFYNNTATRAGVIFADVSSGTPTYIIQYNLFINNTANAADGSKANDILILSNCTYRISDNVQIDGDSSDALIQSGDGVIEIANAYSVVLPYQYQRDIHVRAGGENLQFNPDRTDVSIGSFGNPLKTIDYAVNQRDKAGNIDLILYRQNYPLQYPLWIYDDDITIKDEVFCSSPYYTTDKSVISASYGSSHAFSIRGGSFVLNAVNIDITSNVSPFVLIFITGQGSFEAKDASITVGATNSKLIDSNQFIKSFKLQNINPVTFTGTSLSSSLISTILNNVSTFDITDSTIDARNNQRYASLRIDDTPINLIFKNVKFSSLSTNTDSKIAQIYGIEINPIKIFDHNTIPDTTSYHPLLQTTNERFSGEYDDLLFKTKWSNLGQFNQLPSELSASLTINSKIAYIGARHVFQTIETSQLNVVVGGHLTLRGITFIQQATGVSVIQVNSINSVVSLEDVGFQVASQRLLESGVGKLTSSQFRKDASKIKKSDDKINIDYYLRSLEKTTASKILVNPFVTVVYGYSLSLQGIKFGDWISSGEKPLIDVSGPLQYATIENVQVKKIGRKYGGPHILNLNLHSSGEAKINNVTIDGRGWVPSIERKVDIRDKNEYLNDEEEEKGKCGKENDKPVQDEEELTDTLDVAVPDKFNWKYPAIKVKGGKLRISDSTFVGLGVDGALVLDGVEADLANSTLFEENSVYEAAEAEGRKKKIPSELKSLGDENDSDEEYDEDDRRIRELHRYRGYVKNVIAEGETTLKAYNVSFIGEKLAKKKDSYKKGYDLNIQHGHEAKLAGEIGQSNNAFAVPEISYVKSSYLKGSDKDTSDGKIEKTVQIEIRTKGKLIPGVEWFFELQNKKDPEDNKRTLHYNLLHRKVWEEATKEEKLQGWYISEDENKLI</sequence>
<feature type="compositionally biased region" description="Basic and acidic residues" evidence="1">
    <location>
        <begin position="2359"/>
        <end position="2372"/>
    </location>
</feature>
<accession>A0A5J4WX20</accession>
<protein>
    <submittedName>
        <fullName evidence="3">Uncharacterized protein</fullName>
    </submittedName>
</protein>
<dbReference type="SMART" id="SM00710">
    <property type="entry name" value="PbH1"/>
    <property type="match status" value="15"/>
</dbReference>
<evidence type="ECO:0000256" key="1">
    <source>
        <dbReference type="SAM" id="MobiDB-lite"/>
    </source>
</evidence>
<dbReference type="SUPFAM" id="SSF51126">
    <property type="entry name" value="Pectin lyase-like"/>
    <property type="match status" value="2"/>
</dbReference>
<evidence type="ECO:0000256" key="2">
    <source>
        <dbReference type="SAM" id="SignalP"/>
    </source>
</evidence>
<feature type="chain" id="PRO_5023840694" evidence="2">
    <location>
        <begin position="16"/>
        <end position="2637"/>
    </location>
</feature>
<gene>
    <name evidence="3" type="ORF">EZS28_004870</name>
</gene>
<organism evidence="3 4">
    <name type="scientific">Streblomastix strix</name>
    <dbReference type="NCBI Taxonomy" id="222440"/>
    <lineage>
        <taxon>Eukaryota</taxon>
        <taxon>Metamonada</taxon>
        <taxon>Preaxostyla</taxon>
        <taxon>Oxymonadida</taxon>
        <taxon>Streblomastigidae</taxon>
        <taxon>Streblomastix</taxon>
    </lineage>
</organism>
<dbReference type="EMBL" id="SNRW01000717">
    <property type="protein sequence ID" value="KAA6399604.1"/>
    <property type="molecule type" value="Genomic_DNA"/>
</dbReference>
<keyword evidence="2" id="KW-0732">Signal</keyword>